<name>A0A165LJV8_9APHY</name>
<keyword evidence="2" id="KW-0472">Membrane</keyword>
<keyword evidence="5" id="KW-1185">Reference proteome</keyword>
<dbReference type="AlphaFoldDB" id="A0A165LJV8"/>
<proteinExistence type="predicted"/>
<dbReference type="EMBL" id="KV429126">
    <property type="protein sequence ID" value="KZT64513.1"/>
    <property type="molecule type" value="Genomic_DNA"/>
</dbReference>
<gene>
    <name evidence="4" type="ORF">DAEQUDRAFT_814920</name>
</gene>
<feature type="domain" description="SigF-like NTF2-like" evidence="3">
    <location>
        <begin position="94"/>
        <end position="223"/>
    </location>
</feature>
<dbReference type="OrthoDB" id="2344312at2759"/>
<evidence type="ECO:0000313" key="5">
    <source>
        <dbReference type="Proteomes" id="UP000076727"/>
    </source>
</evidence>
<feature type="transmembrane region" description="Helical" evidence="2">
    <location>
        <begin position="195"/>
        <end position="217"/>
    </location>
</feature>
<dbReference type="STRING" id="1314783.A0A165LJV8"/>
<protein>
    <recommendedName>
        <fullName evidence="3">SigF-like NTF2-like domain-containing protein</fullName>
    </recommendedName>
</protein>
<feature type="region of interest" description="Disordered" evidence="1">
    <location>
        <begin position="264"/>
        <end position="302"/>
    </location>
</feature>
<dbReference type="Pfam" id="PF24840">
    <property type="entry name" value="NTF2_SigF"/>
    <property type="match status" value="2"/>
</dbReference>
<organism evidence="4 5">
    <name type="scientific">Daedalea quercina L-15889</name>
    <dbReference type="NCBI Taxonomy" id="1314783"/>
    <lineage>
        <taxon>Eukaryota</taxon>
        <taxon>Fungi</taxon>
        <taxon>Dikarya</taxon>
        <taxon>Basidiomycota</taxon>
        <taxon>Agaricomycotina</taxon>
        <taxon>Agaricomycetes</taxon>
        <taxon>Polyporales</taxon>
        <taxon>Fomitopsis</taxon>
    </lineage>
</organism>
<evidence type="ECO:0000256" key="2">
    <source>
        <dbReference type="SAM" id="Phobius"/>
    </source>
</evidence>
<accession>A0A165LJV8</accession>
<dbReference type="PANTHER" id="PTHR35393:SF1">
    <property type="entry name" value="SNOAL-LIKE DOMAIN-CONTAINING PROTEIN"/>
    <property type="match status" value="1"/>
</dbReference>
<keyword evidence="2" id="KW-1133">Transmembrane helix</keyword>
<evidence type="ECO:0000313" key="4">
    <source>
        <dbReference type="EMBL" id="KZT64513.1"/>
    </source>
</evidence>
<dbReference type="PANTHER" id="PTHR35393">
    <property type="entry name" value="CHROMOSOME 1, WHOLE GENOME SHOTGUN SEQUENCE"/>
    <property type="match status" value="1"/>
</dbReference>
<keyword evidence="2" id="KW-0812">Transmembrane</keyword>
<feature type="domain" description="SigF-like NTF2-like" evidence="3">
    <location>
        <begin position="1"/>
        <end position="49"/>
    </location>
</feature>
<reference evidence="4 5" key="1">
    <citation type="journal article" date="2016" name="Mol. Biol. Evol.">
        <title>Comparative Genomics of Early-Diverging Mushroom-Forming Fungi Provides Insights into the Origins of Lignocellulose Decay Capabilities.</title>
        <authorList>
            <person name="Nagy L.G."/>
            <person name="Riley R."/>
            <person name="Tritt A."/>
            <person name="Adam C."/>
            <person name="Daum C."/>
            <person name="Floudas D."/>
            <person name="Sun H."/>
            <person name="Yadav J.S."/>
            <person name="Pangilinan J."/>
            <person name="Larsson K.H."/>
            <person name="Matsuura K."/>
            <person name="Barry K."/>
            <person name="Labutti K."/>
            <person name="Kuo R."/>
            <person name="Ohm R.A."/>
            <person name="Bhattacharya S.S."/>
            <person name="Shirouzu T."/>
            <person name="Yoshinaga Y."/>
            <person name="Martin F.M."/>
            <person name="Grigoriev I.V."/>
            <person name="Hibbett D.S."/>
        </authorList>
    </citation>
    <scope>NUCLEOTIDE SEQUENCE [LARGE SCALE GENOMIC DNA]</scope>
    <source>
        <strain evidence="4 5">L-15889</strain>
    </source>
</reference>
<sequence>MENPAAELEDVILAVTASLNPEVQKAAIYRYFAPDVSFRHPLCTVPSSTQPTTVFPPSQSSPVLHTYPLPLPLPFFKGLPAFVARLLTPTGLATSSSRETVLRVYQWYRVLSPRLRVQVKKVVYDEPRKEAYAEVVQRFHIRWNVFMPAAESRLITHITLRELPYATPAGKPLYVIAAQEDFYHPEDLLSFGAPLLVPFLTAALLLSTWACVVGAWLGGLAGYWTVRPGEGGKGVELQPGREHLPPPDKEEISYADKAKQAIVNGERGEGEAEAEAESPVAGRVKEEWPTPVDASEPVYYEE</sequence>
<dbReference type="Proteomes" id="UP000076727">
    <property type="component" value="Unassembled WGS sequence"/>
</dbReference>
<dbReference type="InterPro" id="IPR057514">
    <property type="entry name" value="NTF2_SigF"/>
</dbReference>
<evidence type="ECO:0000256" key="1">
    <source>
        <dbReference type="SAM" id="MobiDB-lite"/>
    </source>
</evidence>
<evidence type="ECO:0000259" key="3">
    <source>
        <dbReference type="Pfam" id="PF24840"/>
    </source>
</evidence>